<evidence type="ECO:0000313" key="1">
    <source>
        <dbReference type="EMBL" id="NSJ81193.1"/>
    </source>
</evidence>
<reference evidence="1 2" key="1">
    <citation type="journal article" date="2020" name="Cell Host Microbe">
        <title>Functional and Genomic Variation between Human-Derived Isolates of Lachnospiraceae Reveals Inter- and Intra-Species Diversity.</title>
        <authorList>
            <person name="Sorbara M.T."/>
            <person name="Littmann E.R."/>
            <person name="Fontana E."/>
            <person name="Moody T.U."/>
            <person name="Kohout C.E."/>
            <person name="Gjonbalaj M."/>
            <person name="Eaton V."/>
            <person name="Seok R."/>
            <person name="Leiner I.M."/>
            <person name="Pamer E.G."/>
        </authorList>
    </citation>
    <scope>NUCLEOTIDE SEQUENCE [LARGE SCALE GENOMIC DNA]</scope>
    <source>
        <strain evidence="1 2">MSK.14.57</strain>
    </source>
</reference>
<proteinExistence type="predicted"/>
<keyword evidence="2" id="KW-1185">Reference proteome</keyword>
<comment type="caution">
    <text evidence="1">The sequence shown here is derived from an EMBL/GenBank/DDBJ whole genome shotgun (WGS) entry which is preliminary data.</text>
</comment>
<organism evidence="1 2">
    <name type="scientific">Anaerostipes hadrus</name>
    <dbReference type="NCBI Taxonomy" id="649756"/>
    <lineage>
        <taxon>Bacteria</taxon>
        <taxon>Bacillati</taxon>
        <taxon>Bacillota</taxon>
        <taxon>Clostridia</taxon>
        <taxon>Lachnospirales</taxon>
        <taxon>Lachnospiraceae</taxon>
        <taxon>Anaerostipes</taxon>
    </lineage>
</organism>
<accession>A0ABX2I3R0</accession>
<dbReference type="Proteomes" id="UP001644750">
    <property type="component" value="Unassembled WGS sequence"/>
</dbReference>
<name>A0ABX2I3R0_ANAHA</name>
<dbReference type="EMBL" id="JAAITB010000135">
    <property type="protein sequence ID" value="NSJ81193.1"/>
    <property type="molecule type" value="Genomic_DNA"/>
</dbReference>
<evidence type="ECO:0000313" key="2">
    <source>
        <dbReference type="Proteomes" id="UP001644750"/>
    </source>
</evidence>
<sequence length="63" mass="7449">MIMKYAQKVKKRYLTILNDMAKNRDSYVKNPEKDFTRKRKLSFQDTINTIVTYDAGSIGRCIK</sequence>
<gene>
    <name evidence="1" type="ORF">G5A72_16820</name>
</gene>
<protein>
    <submittedName>
        <fullName evidence="1">IS4/IS5 family transposase</fullName>
    </submittedName>
</protein>
<feature type="non-terminal residue" evidence="1">
    <location>
        <position position="63"/>
    </location>
</feature>